<keyword evidence="1" id="KW-0808">Transferase</keyword>
<accession>A0ABD1FX44</accession>
<keyword evidence="2" id="KW-1185">Reference proteome</keyword>
<organism evidence="1 2">
    <name type="scientific">Salvia divinorum</name>
    <name type="common">Maria pastora</name>
    <name type="synonym">Diviner's sage</name>
    <dbReference type="NCBI Taxonomy" id="28513"/>
    <lineage>
        <taxon>Eukaryota</taxon>
        <taxon>Viridiplantae</taxon>
        <taxon>Streptophyta</taxon>
        <taxon>Embryophyta</taxon>
        <taxon>Tracheophyta</taxon>
        <taxon>Spermatophyta</taxon>
        <taxon>Magnoliopsida</taxon>
        <taxon>eudicotyledons</taxon>
        <taxon>Gunneridae</taxon>
        <taxon>Pentapetalae</taxon>
        <taxon>asterids</taxon>
        <taxon>lamiids</taxon>
        <taxon>Lamiales</taxon>
        <taxon>Lamiaceae</taxon>
        <taxon>Nepetoideae</taxon>
        <taxon>Mentheae</taxon>
        <taxon>Salviinae</taxon>
        <taxon>Salvia</taxon>
        <taxon>Salvia subgen. Calosphace</taxon>
    </lineage>
</organism>
<dbReference type="EC" id="2.7.11.25" evidence="1"/>
<dbReference type="AlphaFoldDB" id="A0ABD1FX44"/>
<name>A0ABD1FX44_SALDI</name>
<dbReference type="Proteomes" id="UP001567538">
    <property type="component" value="Unassembled WGS sequence"/>
</dbReference>
<evidence type="ECO:0000313" key="1">
    <source>
        <dbReference type="EMBL" id="KAL1536419.1"/>
    </source>
</evidence>
<dbReference type="EMBL" id="JBEAFC010000011">
    <property type="protein sequence ID" value="KAL1536419.1"/>
    <property type="molecule type" value="Genomic_DNA"/>
</dbReference>
<proteinExistence type="predicted"/>
<evidence type="ECO:0000313" key="2">
    <source>
        <dbReference type="Proteomes" id="UP001567538"/>
    </source>
</evidence>
<keyword evidence="1" id="KW-0418">Kinase</keyword>
<dbReference type="GO" id="GO:0004709">
    <property type="term" value="F:MAP kinase kinase kinase activity"/>
    <property type="evidence" value="ECO:0007669"/>
    <property type="project" value="UniProtKB-EC"/>
</dbReference>
<reference evidence="1 2" key="1">
    <citation type="submission" date="2024-06" db="EMBL/GenBank/DDBJ databases">
        <title>A chromosome level genome sequence of Diviner's sage (Salvia divinorum).</title>
        <authorList>
            <person name="Ford S.A."/>
            <person name="Ro D.-K."/>
            <person name="Ness R.W."/>
            <person name="Phillips M.A."/>
        </authorList>
    </citation>
    <scope>NUCLEOTIDE SEQUENCE [LARGE SCALE GENOMIC DNA]</scope>
    <source>
        <strain evidence="1">SAF-2024a</strain>
        <tissue evidence="1">Leaf</tissue>
    </source>
</reference>
<protein>
    <submittedName>
        <fullName evidence="1">Mitogen-activated protein kinase kinase kinase</fullName>
        <ecNumber evidence="1">2.7.11.25</ecNumber>
    </submittedName>
</protein>
<gene>
    <name evidence="1" type="ORF">AAHA92_29078</name>
</gene>
<comment type="caution">
    <text evidence="1">The sequence shown here is derived from an EMBL/GenBank/DDBJ whole genome shotgun (WGS) entry which is preliminary data.</text>
</comment>
<sequence length="94" mass="10766">MSRFFLPIRFSISRRLRHREVPLSPASCPPVVAWRLSRCRGTRLLPEPLLHIKAESSSFPTRVAAKFKIGNSKELPEIPNHLSEEGRSFVKQCL</sequence>